<evidence type="ECO:0000256" key="1">
    <source>
        <dbReference type="ARBA" id="ARBA00004651"/>
    </source>
</evidence>
<comment type="caution">
    <text evidence="9">The sequence shown here is derived from an EMBL/GenBank/DDBJ whole genome shotgun (WGS) entry which is preliminary data.</text>
</comment>
<evidence type="ECO:0000256" key="4">
    <source>
        <dbReference type="ARBA" id="ARBA00022989"/>
    </source>
</evidence>
<dbReference type="Pfam" id="PF19359">
    <property type="entry name" value="DUF5936"/>
    <property type="match status" value="1"/>
</dbReference>
<reference evidence="9 10" key="1">
    <citation type="submission" date="2017-10" db="EMBL/GenBank/DDBJ databases">
        <title>Sequencing the genomes of 1000 actinobacteria strains.</title>
        <authorList>
            <person name="Klenk H.-P."/>
        </authorList>
    </citation>
    <scope>NUCLEOTIDE SEQUENCE [LARGE SCALE GENOMIC DNA]</scope>
    <source>
        <strain evidence="9 10">DSM 18966</strain>
    </source>
</reference>
<evidence type="ECO:0000313" key="10">
    <source>
        <dbReference type="Proteomes" id="UP000225548"/>
    </source>
</evidence>
<feature type="transmembrane region" description="Helical" evidence="6">
    <location>
        <begin position="101"/>
        <end position="134"/>
    </location>
</feature>
<keyword evidence="3 6" id="KW-0812">Transmembrane</keyword>
<feature type="domain" description="DUF5936" evidence="8">
    <location>
        <begin position="42"/>
        <end position="138"/>
    </location>
</feature>
<comment type="subcellular location">
    <subcellularLocation>
        <location evidence="1">Cell membrane</location>
        <topology evidence="1">Multi-pass membrane protein</topology>
    </subcellularLocation>
</comment>
<dbReference type="Proteomes" id="UP000225548">
    <property type="component" value="Unassembled WGS sequence"/>
</dbReference>
<dbReference type="Pfam" id="PF00482">
    <property type="entry name" value="T2SSF"/>
    <property type="match status" value="1"/>
</dbReference>
<keyword evidence="4 6" id="KW-1133">Transmembrane helix</keyword>
<accession>A0A2A9E7Q7</accession>
<feature type="transmembrane region" description="Helical" evidence="6">
    <location>
        <begin position="263"/>
        <end position="285"/>
    </location>
</feature>
<dbReference type="InterPro" id="IPR018076">
    <property type="entry name" value="T2SS_GspF_dom"/>
</dbReference>
<evidence type="ECO:0000256" key="5">
    <source>
        <dbReference type="ARBA" id="ARBA00023136"/>
    </source>
</evidence>
<keyword evidence="5 6" id="KW-0472">Membrane</keyword>
<keyword evidence="10" id="KW-1185">Reference proteome</keyword>
<dbReference type="OrthoDB" id="3362351at2"/>
<keyword evidence="2" id="KW-1003">Cell membrane</keyword>
<dbReference type="EMBL" id="PDJG01000001">
    <property type="protein sequence ID" value="PFG34686.1"/>
    <property type="molecule type" value="Genomic_DNA"/>
</dbReference>
<evidence type="ECO:0000259" key="8">
    <source>
        <dbReference type="Pfam" id="PF19359"/>
    </source>
</evidence>
<evidence type="ECO:0000313" key="9">
    <source>
        <dbReference type="EMBL" id="PFG34686.1"/>
    </source>
</evidence>
<organism evidence="9 10">
    <name type="scientific">Sanguibacter antarcticus</name>
    <dbReference type="NCBI Taxonomy" id="372484"/>
    <lineage>
        <taxon>Bacteria</taxon>
        <taxon>Bacillati</taxon>
        <taxon>Actinomycetota</taxon>
        <taxon>Actinomycetes</taxon>
        <taxon>Micrococcales</taxon>
        <taxon>Sanguibacteraceae</taxon>
        <taxon>Sanguibacter</taxon>
    </lineage>
</organism>
<evidence type="ECO:0000256" key="6">
    <source>
        <dbReference type="SAM" id="Phobius"/>
    </source>
</evidence>
<gene>
    <name evidence="9" type="ORF">ATL42_2606</name>
</gene>
<dbReference type="AlphaFoldDB" id="A0A2A9E7Q7"/>
<name>A0A2A9E7Q7_9MICO</name>
<feature type="domain" description="Type II secretion system protein GspF" evidence="7">
    <location>
        <begin position="154"/>
        <end position="280"/>
    </location>
</feature>
<protein>
    <submittedName>
        <fullName evidence="9">Tight adherence protein C</fullName>
    </submittedName>
</protein>
<evidence type="ECO:0000259" key="7">
    <source>
        <dbReference type="Pfam" id="PF00482"/>
    </source>
</evidence>
<dbReference type="GO" id="GO:0005886">
    <property type="term" value="C:plasma membrane"/>
    <property type="evidence" value="ECO:0007669"/>
    <property type="project" value="UniProtKB-SubCell"/>
</dbReference>
<dbReference type="PANTHER" id="PTHR35007:SF2">
    <property type="entry name" value="PILUS ASSEMBLE PROTEIN"/>
    <property type="match status" value="1"/>
</dbReference>
<dbReference type="PANTHER" id="PTHR35007">
    <property type="entry name" value="INTEGRAL MEMBRANE PROTEIN-RELATED"/>
    <property type="match status" value="1"/>
</dbReference>
<sequence>MNGPAIAFAAALLVVVAAIAVHQLTTTGLEHVEAPSSGGPAGEGRPERSHGMLDLLGARLVGPLTKALGARRMTELDAAIRRAGRPDGITPTVFVRRQAGFVVLGAVCLAALWYLGSLFMGVMLAALLCAWMPLWLWGVGVRRQHAIDAELPDFLDVLGVTVRAGLGFRASLGRVCEFSDGPLAQEIRAALHEMSLGVPRRRVFEDLRDRTRSEAFGNFVAALLQAEELGVPMSDALTDIAADVRRDHAQKVRQQAAKAGPKVSLAVTVTIVPGALVLLVSAVLLGNASLFDGLL</sequence>
<evidence type="ECO:0000256" key="2">
    <source>
        <dbReference type="ARBA" id="ARBA00022475"/>
    </source>
</evidence>
<evidence type="ECO:0000256" key="3">
    <source>
        <dbReference type="ARBA" id="ARBA00022692"/>
    </source>
</evidence>
<dbReference type="RefSeq" id="WP_098455684.1">
    <property type="nucleotide sequence ID" value="NZ_PDJG01000001.1"/>
</dbReference>
<proteinExistence type="predicted"/>
<dbReference type="InterPro" id="IPR045980">
    <property type="entry name" value="DUF5936"/>
</dbReference>